<dbReference type="Proteomes" id="UP000018168">
    <property type="component" value="Unassembled WGS sequence"/>
</dbReference>
<gene>
    <name evidence="1" type="ORF">BN578_00921</name>
</gene>
<evidence type="ECO:0000313" key="2">
    <source>
        <dbReference type="Proteomes" id="UP000018168"/>
    </source>
</evidence>
<comment type="caution">
    <text evidence="1">The sequence shown here is derived from an EMBL/GenBank/DDBJ whole genome shotgun (WGS) entry which is preliminary data.</text>
</comment>
<dbReference type="InterPro" id="IPR053842">
    <property type="entry name" value="NikA-like"/>
</dbReference>
<dbReference type="CDD" id="cd21631">
    <property type="entry name" value="RHH_CopG_NikR-like"/>
    <property type="match status" value="1"/>
</dbReference>
<dbReference type="EMBL" id="CBEP010000110">
    <property type="protein sequence ID" value="CDC05392.1"/>
    <property type="molecule type" value="Genomic_DNA"/>
</dbReference>
<evidence type="ECO:0008006" key="3">
    <source>
        <dbReference type="Google" id="ProtNLM"/>
    </source>
</evidence>
<reference evidence="1" key="1">
    <citation type="submission" date="2012-11" db="EMBL/GenBank/DDBJ databases">
        <title>Dependencies among metagenomic species, viruses, plasmids and units of genetic variation.</title>
        <authorList>
            <person name="Nielsen H.B."/>
            <person name="Almeida M."/>
            <person name="Juncker A.S."/>
            <person name="Rasmussen S."/>
            <person name="Li J."/>
            <person name="Sunagawa S."/>
            <person name="Plichta D."/>
            <person name="Gautier L."/>
            <person name="Le Chatelier E."/>
            <person name="Peletier E."/>
            <person name="Bonde I."/>
            <person name="Nielsen T."/>
            <person name="Manichanh C."/>
            <person name="Arumugam M."/>
            <person name="Batto J."/>
            <person name="Santos M.B.Q.D."/>
            <person name="Blom N."/>
            <person name="Borruel N."/>
            <person name="Burgdorf K.S."/>
            <person name="Boumezbeur F."/>
            <person name="Casellas F."/>
            <person name="Dore J."/>
            <person name="Guarner F."/>
            <person name="Hansen T."/>
            <person name="Hildebrand F."/>
            <person name="Kaas R.S."/>
            <person name="Kennedy S."/>
            <person name="Kristiansen K."/>
            <person name="Kultima J.R."/>
            <person name="Leonard P."/>
            <person name="Levenez F."/>
            <person name="Lund O."/>
            <person name="Moumen B."/>
            <person name="Le Paslier D."/>
            <person name="Pons N."/>
            <person name="Pedersen O."/>
            <person name="Prifti E."/>
            <person name="Qin J."/>
            <person name="Raes J."/>
            <person name="Tap J."/>
            <person name="Tims S."/>
            <person name="Ussery D.W."/>
            <person name="Yamada T."/>
            <person name="MetaHit consortium"/>
            <person name="Renault P."/>
            <person name="Sicheritz-Ponten T."/>
            <person name="Bork P."/>
            <person name="Wang J."/>
            <person name="Brunak S."/>
            <person name="Ehrlich S.D."/>
        </authorList>
    </citation>
    <scope>NUCLEOTIDE SEQUENCE [LARGE SCALE GENOMIC DNA]</scope>
</reference>
<protein>
    <recommendedName>
        <fullName evidence="3">Ribbon-helix-helix protein CopG domain-containing protein</fullName>
    </recommendedName>
</protein>
<proteinExistence type="predicted"/>
<organism evidence="1 2">
    <name type="scientific">[Clostridium] leptum CAG:27</name>
    <dbReference type="NCBI Taxonomy" id="1263068"/>
    <lineage>
        <taxon>Bacteria</taxon>
        <taxon>Bacillati</taxon>
        <taxon>Bacillota</taxon>
        <taxon>Clostridia</taxon>
        <taxon>Eubacteriales</taxon>
        <taxon>Oscillospiraceae</taxon>
        <taxon>Oscillospiraceae incertae sedis</taxon>
    </lineage>
</organism>
<evidence type="ECO:0000313" key="1">
    <source>
        <dbReference type="EMBL" id="CDC05392.1"/>
    </source>
</evidence>
<dbReference type="AlphaFoldDB" id="R6P623"/>
<accession>R6P623</accession>
<dbReference type="Pfam" id="PF21983">
    <property type="entry name" value="NikA-like"/>
    <property type="match status" value="1"/>
</dbReference>
<sequence>MIFLNKESDKKVRIKVRLYEEESEKLKRCASACGLSQSALIRQLCKGKAPKPQPQKEFWELLNALYDVHNSFQKCSKYEPSALEICKEIECLILDLQEAG</sequence>
<name>R6P623_9FIRM</name>